<accession>A0A1Q9DE56</accession>
<name>A0A1Q9DE56_SYMMI</name>
<proteinExistence type="predicted"/>
<feature type="region of interest" description="Disordered" evidence="1">
    <location>
        <begin position="324"/>
        <end position="346"/>
    </location>
</feature>
<evidence type="ECO:0000313" key="3">
    <source>
        <dbReference type="Proteomes" id="UP000186817"/>
    </source>
</evidence>
<feature type="region of interest" description="Disordered" evidence="1">
    <location>
        <begin position="666"/>
        <end position="700"/>
    </location>
</feature>
<feature type="region of interest" description="Disordered" evidence="1">
    <location>
        <begin position="938"/>
        <end position="972"/>
    </location>
</feature>
<dbReference type="EMBL" id="LSRX01000579">
    <property type="protein sequence ID" value="OLP93468.1"/>
    <property type="molecule type" value="Genomic_DNA"/>
</dbReference>
<comment type="caution">
    <text evidence="2">The sequence shown here is derived from an EMBL/GenBank/DDBJ whole genome shotgun (WGS) entry which is preliminary data.</text>
</comment>
<dbReference type="Gene3D" id="1.10.443.10">
    <property type="entry name" value="Intergrase catalytic core"/>
    <property type="match status" value="1"/>
</dbReference>
<feature type="region of interest" description="Disordered" evidence="1">
    <location>
        <begin position="2955"/>
        <end position="3144"/>
    </location>
</feature>
<feature type="compositionally biased region" description="Basic and acidic residues" evidence="1">
    <location>
        <begin position="958"/>
        <end position="967"/>
    </location>
</feature>
<feature type="region of interest" description="Disordered" evidence="1">
    <location>
        <begin position="3173"/>
        <end position="3320"/>
    </location>
</feature>
<feature type="compositionally biased region" description="Basic and acidic residues" evidence="1">
    <location>
        <begin position="3232"/>
        <end position="3249"/>
    </location>
</feature>
<dbReference type="GO" id="GO:0015074">
    <property type="term" value="P:DNA integration"/>
    <property type="evidence" value="ECO:0007669"/>
    <property type="project" value="InterPro"/>
</dbReference>
<dbReference type="GO" id="GO:0003677">
    <property type="term" value="F:DNA binding"/>
    <property type="evidence" value="ECO:0007669"/>
    <property type="project" value="InterPro"/>
</dbReference>
<feature type="region of interest" description="Disordered" evidence="1">
    <location>
        <begin position="2886"/>
        <end position="2931"/>
    </location>
</feature>
<feature type="compositionally biased region" description="Basic and acidic residues" evidence="1">
    <location>
        <begin position="3092"/>
        <end position="3108"/>
    </location>
</feature>
<dbReference type="GO" id="GO:0006310">
    <property type="term" value="P:DNA recombination"/>
    <property type="evidence" value="ECO:0007669"/>
    <property type="project" value="InterPro"/>
</dbReference>
<dbReference type="InterPro" id="IPR052055">
    <property type="entry name" value="Hepadnavirus_pol/RT"/>
</dbReference>
<feature type="compositionally biased region" description="Basic and acidic residues" evidence="1">
    <location>
        <begin position="667"/>
        <end position="692"/>
    </location>
</feature>
<dbReference type="Proteomes" id="UP000186817">
    <property type="component" value="Unassembled WGS sequence"/>
</dbReference>
<feature type="compositionally biased region" description="Basic and acidic residues" evidence="1">
    <location>
        <begin position="1812"/>
        <end position="1822"/>
    </location>
</feature>
<feature type="compositionally biased region" description="Basic and acidic residues" evidence="1">
    <location>
        <begin position="1740"/>
        <end position="1750"/>
    </location>
</feature>
<feature type="region of interest" description="Disordered" evidence="1">
    <location>
        <begin position="1720"/>
        <end position="1753"/>
    </location>
</feature>
<dbReference type="InterPro" id="IPR013762">
    <property type="entry name" value="Integrase-like_cat_sf"/>
</dbReference>
<protein>
    <recommendedName>
        <fullName evidence="4">C3H1-type domain-containing protein</fullName>
    </recommendedName>
</protein>
<evidence type="ECO:0000256" key="1">
    <source>
        <dbReference type="SAM" id="MobiDB-lite"/>
    </source>
</evidence>
<reference evidence="2 3" key="1">
    <citation type="submission" date="2016-02" db="EMBL/GenBank/DDBJ databases">
        <title>Genome analysis of coral dinoflagellate symbionts highlights evolutionary adaptations to a symbiotic lifestyle.</title>
        <authorList>
            <person name="Aranda M."/>
            <person name="Li Y."/>
            <person name="Liew Y.J."/>
            <person name="Baumgarten S."/>
            <person name="Simakov O."/>
            <person name="Wilson M."/>
            <person name="Piel J."/>
            <person name="Ashoor H."/>
            <person name="Bougouffa S."/>
            <person name="Bajic V.B."/>
            <person name="Ryu T."/>
            <person name="Ravasi T."/>
            <person name="Bayer T."/>
            <person name="Micklem G."/>
            <person name="Kim H."/>
            <person name="Bhak J."/>
            <person name="Lajeunesse T.C."/>
            <person name="Voolstra C.R."/>
        </authorList>
    </citation>
    <scope>NUCLEOTIDE SEQUENCE [LARGE SCALE GENOMIC DNA]</scope>
    <source>
        <strain evidence="2 3">CCMP2467</strain>
    </source>
</reference>
<dbReference type="PANTHER" id="PTHR33050">
    <property type="entry name" value="REVERSE TRANSCRIPTASE DOMAIN-CONTAINING PROTEIN"/>
    <property type="match status" value="1"/>
</dbReference>
<feature type="region of interest" description="Disordered" evidence="1">
    <location>
        <begin position="1812"/>
        <end position="1835"/>
    </location>
</feature>
<sequence>MVWGSLRADDVQGLLPQTMQLDERGLAVELARSKTTGPDRRTRSVKVFIERRISLTGRDWLREGWALWRDFDYQRDYLVLKANNDFSEPIEKPVSASTVALYVRKVLSSLKTPKREGKVWKANGERLLLPGHTASLFTGHSARNYLSSVGAAIGVDPRELDYLGRWKVGGEGSATYIRTSRQIVHRLQLHIAEALVTGQPKQYIEVEAIKAVTDYATQVGESESQVRRRHIIFEGSKGLGGTWPTMHVEADAAAPPSPDYLEVAAGDRGQYFVVTSRTTGLRRLHMVGCYVKPENCYHVKFVEHVNLEDVDSICKDCRARMKAQAGQEESDPSSSDTGASEAMASDDEKRQLITGADSDLQFVLGEAGLSLDAQYRVVQRHTTLRRFQAIADSRAEARVAGKADFGLADDTAEGRQQIAGVVAAWELARDVITKETETRAEAKVLGQPRILQVTERQAMIKAVVAVHGQLGESETPSAEYLALKCEECEVNEPQASTLDAITSKKSTLTTSIQSSLDASGRIHITQHKAKSELPTTTEAYRKVLRVEAFTWLCMAARFKSKQWLQGLKLLDFDHFVNYILGEKVAQLSVPTSHQPNDVPTLSPPWHVVLAYEHRLRKEAFRLVNEEDQTLSAALATVISSAELKETYFTTPLALSIIERPRKWYKGKGKDKDGKGFGKDPKGGYKGKEDKGGKGGKTATSDPALKGLTLVWRTPEGRDICFAFNSQGCSNPKCERLHVCDVGSFLHDLGHVDTLLQFDLQRSSEHDLTKVTTKAITFAVFQCAFEAEDFAEAISALTSFVRRHMPGHPFTTVSLYLNTGTEPHKDSRNAHIPNGIIALSDFAGGEVWTECEGGDSFQIIDGKRIAGRLVPITAEPAYIHAYRDLHFTMPWTGRRLVIIAFSVADHEEAPQDVLSTLRGQGFVLPGEASQEAHLSFKAPAEDADAAADSSSGSASEGPEPFRHEDCHNEGPPLSLEWDGKVEPISDGFGLCSPTRWPPAARGSRLPTRAAGFAKAMHRVLRDFVDRHILDARRTAMELALGRLKSSPFPPEVLEGLREEWFGCVEAALGVRSSELREVPPNQPFYLRAISSTARLLEDPDWEAIACQKDSYVTGVAIGFDEPAPHLPQVYEFKFKSRKLDDSEDEWHRDNYSSAKQTVEQLEQKFKEEEALGRMAPSTLPVLEQRYGKERVRIASLGSLLKPDGSARPLHDGTHGVRVNNSIRMLNQQANPGPREVVHLVRSARQSQEATFCLTGDVTAAHRLILVKENDWPLLCCRLRDDSPVIWYNKVGTFGISSSAFMWSRLFGVIGRCAARFLLTIWFYHLVYVDDVHANFAGKDKFHHLLMWLACFEMFGTPFAYKKFRGGLTSAFVGYELSYPDQRVGISESRGQWLLKWIEEARASRFVVSVRRFAEFLGRLGFVSRLLVWLKAHLAPLYSWRAAVSVSAVARLPDTVILTLEYLSLTFKDMSFKVAAARTLRREGVAFRTDAKCADGYVVLGGWECSGTTKDSRWFSLRLTPDEAPYLFDPEGHSQWASASAELLATLAALHAFEHLEGSAQRRIMTVEVLAQTDNKANEGLAKKGSTTRWPLLMINMQLSHLLMKASLKLTLGWRPRDQNQEADALTNEVFDLFDDRRRICLQYSDLPLSFLHSLYKAFRSPSSSFATGGAGAGQGGPGSRGEDEIVRPTVQTVHTAVGARAVPFARPPAGAWARKPLIARRATSKADGQHSEADDKEDDEVSKLAKEHDEVQSYNADEDIDEFANQEYIGETLLEKSAAELDRKLNLPDGPRERLVKHIKKLKAAAAVRDFKKKLEDEGSNHDGRRRPRSCGKREPDVVGTALAGDMLSALVKLDAKTVMSSALQDPDVQSVLEQACNATRDDVDSYGPHEVAAWIAANLVSAKYDASAIQQALAKLTGMLSQQLLEVPQDQLESRYNLEAAKAEFLFNAVQDLSDPLVLTFRDLVNDSSYPEFQYKHVWVYRLLTEMPESGYIEDAQLLTSTVGGEVVDVAIGSMQGKRCIPVFYGESGSGKTLQSQLAPALKLGNNSCIVRVFSKTIDDDDPILKNIRREHAQENWQKRNALCKNWTLTMLFAQIKSAFWPHDEVVEAWLDNSSRNKQDLGTIVFVIDEVSKCIELARGISATQDEIYTTLEQKYCLSAQLVMAGTAAAYILGTPGTSVLSTDPKAVCLTHVGLVQGSNYLVSLLTQLDCQTGVQLKDLQVASVRPYLSNARTAWFLIETLRCFFAWAPKDVSRKMAGSIWKRYPAATGCYVPLMYRTTNGLQRLKTAEKREDIANRALKLLMHADLLTPDTMPTLREAVECVSLGLCNVSNYSKAQSLLAQDGQSKTYRKDLIFQSSPALAHMLLAAFDVPEVVPQDGDSLEAVIMEAERRFSEVLTGRKAIALTLPHALPPQLNQQNMTGLPLEQFKEILAALNASQTVVLRNGPSAQGADIIVLRRKHESNMPLVRLIQAKNKNKKADMLPAISTLGVACSNKTATRPAWHRAAQVLGWLCRLVSEQAGRNASELGEFKGPRTNVSVSVELVLWESIPRNEELATFGSVSYTYSVLTFLHITQKETYVSYNHDNKVWVYGSLLTSIPECGYVRDAQKLTSTTSAAAIVVDSMKVGKRSIPIFYGESGSGKSVQAMLAPALKLAENSGSTVRVFSNSLQTDDSLDKRLENIKAASSVYQRNRLCTDFVVDSFIDAVRKAFPKQYRDTIVNTWLEDENRNKTALGVIVFIIDEIGKCLELARGVASARDAIYDKLGNYCDAALLVMAGTSAAAILGPVAGSADIAADPASVSLVRVGDVQGDAYLQKLLDAMLALQGFNLSDERSVNFLRPCLSNARTAWILFEELWRFTEVPKEVDSDKVLQIWKRYNATTCSDSTDANAEDRFDRRNNKEKDKGKNNKGKEKGKDKNSKGKSRGWRTKKKYFGCHEPGHFAIASIFPMASSSDSEKEWRAPDKKEEPTPPQEPEEEYVEVTVEVEPTPPKAKRGKGKSEKGAQGAKGHVKGSIGKQNVGKVKGKEPKAARVGVGKADINAPTVKRQPKPPPTKAAPKGRGSAPSAPSAPSKPAGPGPAKVDGLSKTTTGDKAEGDDPGPKHADPRSANGDGPLGETPEAGSRSEVVCPALERHNSPNQYEARFPQVDLSIAAGRAEVTTRAVVVIADKTSYTSPMPTHRQHPPPPPPPTGATGEQGGTAASGSPSSFSMVTRCPEDAGCSNSSPGDTRSIDTAKNDAERQQEGKDLGGVGGESKGFARSGANGCGVGFSTGVPAADQIGGTNHGQGGSSSEGQDVFPGEPSASSWGVLGRSLGEDG</sequence>
<organism evidence="2 3">
    <name type="scientific">Symbiodinium microadriaticum</name>
    <name type="common">Dinoflagellate</name>
    <name type="synonym">Zooxanthella microadriatica</name>
    <dbReference type="NCBI Taxonomy" id="2951"/>
    <lineage>
        <taxon>Eukaryota</taxon>
        <taxon>Sar</taxon>
        <taxon>Alveolata</taxon>
        <taxon>Dinophyceae</taxon>
        <taxon>Suessiales</taxon>
        <taxon>Symbiodiniaceae</taxon>
        <taxon>Symbiodinium</taxon>
    </lineage>
</organism>
<feature type="compositionally biased region" description="Basic and acidic residues" evidence="1">
    <location>
        <begin position="2893"/>
        <end position="2922"/>
    </location>
</feature>
<dbReference type="PANTHER" id="PTHR33050:SF7">
    <property type="entry name" value="RIBONUCLEASE H"/>
    <property type="match status" value="1"/>
</dbReference>
<feature type="compositionally biased region" description="Basic and acidic residues" evidence="1">
    <location>
        <begin position="2957"/>
        <end position="2971"/>
    </location>
</feature>
<feature type="compositionally biased region" description="Low complexity" evidence="1">
    <location>
        <begin position="945"/>
        <end position="957"/>
    </location>
</feature>
<feature type="compositionally biased region" description="Low complexity" evidence="1">
    <location>
        <begin position="3058"/>
        <end position="3083"/>
    </location>
</feature>
<keyword evidence="3" id="KW-1185">Reference proteome</keyword>
<evidence type="ECO:0008006" key="4">
    <source>
        <dbReference type="Google" id="ProtNLM"/>
    </source>
</evidence>
<gene>
    <name evidence="2" type="ORF">AK812_SmicGene24638</name>
</gene>
<evidence type="ECO:0000313" key="2">
    <source>
        <dbReference type="EMBL" id="OLP93468.1"/>
    </source>
</evidence>